<gene>
    <name evidence="2" type="ORF">EW146_g9549</name>
</gene>
<accession>A0A4S4L589</accession>
<dbReference type="OrthoDB" id="288590at2759"/>
<evidence type="ECO:0000259" key="1">
    <source>
        <dbReference type="Pfam" id="PF03171"/>
    </source>
</evidence>
<dbReference type="Proteomes" id="UP000310158">
    <property type="component" value="Unassembled WGS sequence"/>
</dbReference>
<evidence type="ECO:0000313" key="3">
    <source>
        <dbReference type="Proteomes" id="UP000310158"/>
    </source>
</evidence>
<dbReference type="EMBL" id="SGPL01000859">
    <property type="protein sequence ID" value="THH06636.1"/>
    <property type="molecule type" value="Genomic_DNA"/>
</dbReference>
<organism evidence="2 3">
    <name type="scientific">Bondarzewia mesenterica</name>
    <dbReference type="NCBI Taxonomy" id="1095465"/>
    <lineage>
        <taxon>Eukaryota</taxon>
        <taxon>Fungi</taxon>
        <taxon>Dikarya</taxon>
        <taxon>Basidiomycota</taxon>
        <taxon>Agaricomycotina</taxon>
        <taxon>Agaricomycetes</taxon>
        <taxon>Russulales</taxon>
        <taxon>Bondarzewiaceae</taxon>
        <taxon>Bondarzewia</taxon>
    </lineage>
</organism>
<dbReference type="Gene3D" id="2.60.120.330">
    <property type="entry name" value="B-lactam Antibiotic, Isopenicillin N Synthase, Chain"/>
    <property type="match status" value="1"/>
</dbReference>
<feature type="domain" description="Isopenicillin N synthase-like Fe(2+) 2OG dioxygenase" evidence="1">
    <location>
        <begin position="103"/>
        <end position="170"/>
    </location>
</feature>
<dbReference type="InterPro" id="IPR027443">
    <property type="entry name" value="IPNS-like_sf"/>
</dbReference>
<keyword evidence="3" id="KW-1185">Reference proteome</keyword>
<dbReference type="SUPFAM" id="SSF51197">
    <property type="entry name" value="Clavaminate synthase-like"/>
    <property type="match status" value="1"/>
</dbReference>
<dbReference type="Pfam" id="PF03171">
    <property type="entry name" value="2OG-FeII_Oxy"/>
    <property type="match status" value="1"/>
</dbReference>
<protein>
    <recommendedName>
        <fullName evidence="1">Isopenicillin N synthase-like Fe(2+) 2OG dioxygenase domain-containing protein</fullName>
    </recommendedName>
</protein>
<sequence length="173" mass="19483">MPSYKSTEANATDETDAPNHVEFINIAKDDAISWPIPTHRMYPSTVNTRMESTIIPFVYKSTEVNKTLMDVLNDQLGLLKGALVQKHALHYFSRSELFLHNCLSGLQVLLPGADTWKYVKLIPGHAICNLRDAIAIFSAGILHLNLHRVVPPLKKQVAYDHWSLIFFTCPGNK</sequence>
<comment type="caution">
    <text evidence="2">The sequence shown here is derived from an EMBL/GenBank/DDBJ whole genome shotgun (WGS) entry which is preliminary data.</text>
</comment>
<dbReference type="AlphaFoldDB" id="A0A4S4L589"/>
<dbReference type="InterPro" id="IPR044861">
    <property type="entry name" value="IPNS-like_FE2OG_OXY"/>
</dbReference>
<name>A0A4S4L589_9AGAM</name>
<reference evidence="2 3" key="1">
    <citation type="submission" date="2019-02" db="EMBL/GenBank/DDBJ databases">
        <title>Genome sequencing of the rare red list fungi Bondarzewia mesenterica.</title>
        <authorList>
            <person name="Buettner E."/>
            <person name="Kellner H."/>
        </authorList>
    </citation>
    <scope>NUCLEOTIDE SEQUENCE [LARGE SCALE GENOMIC DNA]</scope>
    <source>
        <strain evidence="2 3">DSM 108281</strain>
    </source>
</reference>
<evidence type="ECO:0000313" key="2">
    <source>
        <dbReference type="EMBL" id="THH06636.1"/>
    </source>
</evidence>
<proteinExistence type="predicted"/>